<sequence length="39" mass="4572">NIYKRVNGEMVQKGEPIYPSRFGKKAIEKLKMIQGPYIF</sequence>
<dbReference type="EMBL" id="BARU01049635">
    <property type="protein sequence ID" value="GAH95012.1"/>
    <property type="molecule type" value="Genomic_DNA"/>
</dbReference>
<dbReference type="AlphaFoldDB" id="X1JLT3"/>
<name>X1JLT3_9ZZZZ</name>
<gene>
    <name evidence="1" type="ORF">S03H2_72929</name>
</gene>
<evidence type="ECO:0008006" key="2">
    <source>
        <dbReference type="Google" id="ProtNLM"/>
    </source>
</evidence>
<feature type="non-terminal residue" evidence="1">
    <location>
        <position position="39"/>
    </location>
</feature>
<evidence type="ECO:0000313" key="1">
    <source>
        <dbReference type="EMBL" id="GAH95012.1"/>
    </source>
</evidence>
<proteinExistence type="predicted"/>
<protein>
    <recommendedName>
        <fullName evidence="2">AFP-like domain-containing protein</fullName>
    </recommendedName>
</protein>
<comment type="caution">
    <text evidence="1">The sequence shown here is derived from an EMBL/GenBank/DDBJ whole genome shotgun (WGS) entry which is preliminary data.</text>
</comment>
<organism evidence="1">
    <name type="scientific">marine sediment metagenome</name>
    <dbReference type="NCBI Taxonomy" id="412755"/>
    <lineage>
        <taxon>unclassified sequences</taxon>
        <taxon>metagenomes</taxon>
        <taxon>ecological metagenomes</taxon>
    </lineage>
</organism>
<accession>X1JLT3</accession>
<feature type="non-terminal residue" evidence="1">
    <location>
        <position position="1"/>
    </location>
</feature>
<reference evidence="1" key="1">
    <citation type="journal article" date="2014" name="Front. Microbiol.">
        <title>High frequency of phylogenetically diverse reductive dehalogenase-homologous genes in deep subseafloor sedimentary metagenomes.</title>
        <authorList>
            <person name="Kawai M."/>
            <person name="Futagami T."/>
            <person name="Toyoda A."/>
            <person name="Takaki Y."/>
            <person name="Nishi S."/>
            <person name="Hori S."/>
            <person name="Arai W."/>
            <person name="Tsubouchi T."/>
            <person name="Morono Y."/>
            <person name="Uchiyama I."/>
            <person name="Ito T."/>
            <person name="Fujiyama A."/>
            <person name="Inagaki F."/>
            <person name="Takami H."/>
        </authorList>
    </citation>
    <scope>NUCLEOTIDE SEQUENCE</scope>
    <source>
        <strain evidence="1">Expedition CK06-06</strain>
    </source>
</reference>